<dbReference type="PANTHER" id="PTHR47027:SF20">
    <property type="entry name" value="REVERSE TRANSCRIPTASE-LIKE PROTEIN WITH RNA-DIRECTED DNA POLYMERASE DOMAIN"/>
    <property type="match status" value="1"/>
</dbReference>
<name>A0ABQ8F069_9FUNG</name>
<feature type="domain" description="Reverse transcriptase" evidence="2">
    <location>
        <begin position="595"/>
        <end position="873"/>
    </location>
</feature>
<dbReference type="SUPFAM" id="SSF56219">
    <property type="entry name" value="DNase I-like"/>
    <property type="match status" value="1"/>
</dbReference>
<dbReference type="CDD" id="cd01650">
    <property type="entry name" value="RT_nLTR_like"/>
    <property type="match status" value="1"/>
</dbReference>
<evidence type="ECO:0000313" key="4">
    <source>
        <dbReference type="Proteomes" id="UP001648503"/>
    </source>
</evidence>
<dbReference type="InterPro" id="IPR043502">
    <property type="entry name" value="DNA/RNA_pol_sf"/>
</dbReference>
<feature type="compositionally biased region" description="Basic residues" evidence="1">
    <location>
        <begin position="86"/>
        <end position="100"/>
    </location>
</feature>
<protein>
    <recommendedName>
        <fullName evidence="2">Reverse transcriptase domain-containing protein</fullName>
    </recommendedName>
</protein>
<keyword evidence="4" id="KW-1185">Reference proteome</keyword>
<dbReference type="InterPro" id="IPR000477">
    <property type="entry name" value="RT_dom"/>
</dbReference>
<feature type="region of interest" description="Disordered" evidence="1">
    <location>
        <begin position="85"/>
        <end position="111"/>
    </location>
</feature>
<organism evidence="3 4">
    <name type="scientific">Batrachochytrium salamandrivorans</name>
    <dbReference type="NCBI Taxonomy" id="1357716"/>
    <lineage>
        <taxon>Eukaryota</taxon>
        <taxon>Fungi</taxon>
        <taxon>Fungi incertae sedis</taxon>
        <taxon>Chytridiomycota</taxon>
        <taxon>Chytridiomycota incertae sedis</taxon>
        <taxon>Chytridiomycetes</taxon>
        <taxon>Rhizophydiales</taxon>
        <taxon>Rhizophydiales incertae sedis</taxon>
        <taxon>Batrachochytrium</taxon>
    </lineage>
</organism>
<dbReference type="PANTHER" id="PTHR47027">
    <property type="entry name" value="REVERSE TRANSCRIPTASE DOMAIN-CONTAINING PROTEIN"/>
    <property type="match status" value="1"/>
</dbReference>
<reference evidence="3 4" key="1">
    <citation type="submission" date="2021-02" db="EMBL/GenBank/DDBJ databases">
        <title>Variation within the Batrachochytrium salamandrivorans European outbreak.</title>
        <authorList>
            <person name="Kelly M."/>
            <person name="Pasmans F."/>
            <person name="Shea T.P."/>
            <person name="Munoz J.F."/>
            <person name="Carranza S."/>
            <person name="Cuomo C.A."/>
            <person name="Martel A."/>
        </authorList>
    </citation>
    <scope>NUCLEOTIDE SEQUENCE [LARGE SCALE GENOMIC DNA]</scope>
    <source>
        <strain evidence="3 4">AMFP18/2</strain>
    </source>
</reference>
<dbReference type="Proteomes" id="UP001648503">
    <property type="component" value="Unassembled WGS sequence"/>
</dbReference>
<dbReference type="Pfam" id="PF00078">
    <property type="entry name" value="RVT_1"/>
    <property type="match status" value="1"/>
</dbReference>
<feature type="compositionally biased region" description="Low complexity" evidence="1">
    <location>
        <begin position="1089"/>
        <end position="1106"/>
    </location>
</feature>
<dbReference type="PROSITE" id="PS50878">
    <property type="entry name" value="RT_POL"/>
    <property type="match status" value="1"/>
</dbReference>
<sequence>MANSDISVSSVDHRQEPSLHTTFSIYGLAAVSITYLRSILAPILGHQMEHVSKIDRRTTKHGARFRITVPEDRQRNIIQRLERQSKQTHWRIRQNYRHRRPDQPRPTAPPLPLSRQILAVNVANISNKRPAIRHIVRNTRLWAISETCITSSKFRFTVPGFDVIQHPATGPGRRGIALGIPSCFGGHEHGSAVGTMILAKVPNFTPECLWIVGSVYVGHSGATTNYSRRQAFASIRQALDRVVPFDNNHPVLIFGDWNTDPQRLQRIVHSWGHGLTVMQFSRSQITRLSTVHGRRHSSIDHFVCNAPARALLTSPRVDRQTAVADHFVIRTSIRAEAQGQPPAPRAPTISRHHSNAVADNLSLRLSPPATRSNRRLLSGATKRAILASNTARQAFIAAATIPNPDPVQCNTLRDEWSRLKAAATQLERADGRKQWVKHADNLDRAVSDGRTDLVFAAARAMSGNSSRSAAVTPLYNSNSIVQYDPTSILRVMQGHYGSLAADTTGHSLDLQYWHDRQPIQASPNTPTIRNSDILDQDFSWNQIAAALLQMSPRKAPGDDGITTAFYQAALYMPANTQEGAPPTPFARALLRVCGQVFASATIPRAWLCASIVSIDKKDGDPLNPGDKRGIALINVGLKLVCKVLQMRIERFVETNNLLSYEQAGFRKREECVGQVISLVDIIQRRQNAGLNTHVLFIDIRKAFDTVPVGALLWKLQNMGFPRRTLAFLKALYTSSSARARAGLLLSDPFPVQRGVRQGCPLSGLLFNLFINDILDGVAPITVPGLLRDTNPIRELMYADDVAVFADSEQSLLAASTAIEQWANQWEMQFGVAKCGIISFTGHLAPRLDSPLNIRLHGQLVSRVESYKYLGVLIDSKLDHSAWLKQKRSALEYTISALHPVLANHQLTVNYRSRIFSAVTMGKAYYGLELVGGNKSHLAPLQTTINKGIRLFTGARLSTAIGPLLVETGIGSLLTRSLVSRVRLLERSVTKRTPINAICSSADNDVFTLNVQGQLVRSQRWFWSRQTKQLYRNRYWLTPQVRPKTVKQRHSFALMETLHRSKNTRFEPPISVAHSEIPRQAQDTVEENPTASRTTTTDTHTAAISSTPTPTQISYIGSDDIFIVLLGGSLPGTNTAGNTEACPGQQWLTADHCILYDQQLLSTSIAHLVVECEQVAGHRIQSGLVPAIQKSRLRLLGRALDPGVEKVYTWLRGGVLNGEADLDQFVGWTGCGA</sequence>
<evidence type="ECO:0000256" key="1">
    <source>
        <dbReference type="SAM" id="MobiDB-lite"/>
    </source>
</evidence>
<evidence type="ECO:0000313" key="3">
    <source>
        <dbReference type="EMBL" id="KAH6589748.1"/>
    </source>
</evidence>
<dbReference type="InterPro" id="IPR036691">
    <property type="entry name" value="Endo/exonu/phosph_ase_sf"/>
</dbReference>
<dbReference type="SUPFAM" id="SSF56672">
    <property type="entry name" value="DNA/RNA polymerases"/>
    <property type="match status" value="1"/>
</dbReference>
<accession>A0ABQ8F069</accession>
<comment type="caution">
    <text evidence="3">The sequence shown here is derived from an EMBL/GenBank/DDBJ whole genome shotgun (WGS) entry which is preliminary data.</text>
</comment>
<feature type="region of interest" description="Disordered" evidence="1">
    <location>
        <begin position="1076"/>
        <end position="1108"/>
    </location>
</feature>
<evidence type="ECO:0000259" key="2">
    <source>
        <dbReference type="PROSITE" id="PS50878"/>
    </source>
</evidence>
<gene>
    <name evidence="3" type="ORF">BASA50_009841</name>
</gene>
<dbReference type="Gene3D" id="3.60.10.10">
    <property type="entry name" value="Endonuclease/exonuclease/phosphatase"/>
    <property type="match status" value="1"/>
</dbReference>
<proteinExistence type="predicted"/>
<dbReference type="EMBL" id="JAFCIX010000441">
    <property type="protein sequence ID" value="KAH6589748.1"/>
    <property type="molecule type" value="Genomic_DNA"/>
</dbReference>